<dbReference type="PANTHER" id="PTHR31589:SF223">
    <property type="entry name" value="PROTEIN, PUTATIVE (DUF239)-RELATED"/>
    <property type="match status" value="1"/>
</dbReference>
<protein>
    <recommendedName>
        <fullName evidence="1">Neprosin PEP catalytic domain-containing protein</fullName>
    </recommendedName>
</protein>
<dbReference type="Proteomes" id="UP001179952">
    <property type="component" value="Unassembled WGS sequence"/>
</dbReference>
<evidence type="ECO:0000313" key="3">
    <source>
        <dbReference type="Proteomes" id="UP001179952"/>
    </source>
</evidence>
<keyword evidence="3" id="KW-1185">Reference proteome</keyword>
<dbReference type="EMBL" id="JAUJYN010000004">
    <property type="protein sequence ID" value="KAK1272845.1"/>
    <property type="molecule type" value="Genomic_DNA"/>
</dbReference>
<dbReference type="PANTHER" id="PTHR31589">
    <property type="entry name" value="PROTEIN, PUTATIVE (DUF239)-RELATED-RELATED"/>
    <property type="match status" value="1"/>
</dbReference>
<feature type="domain" description="Neprosin PEP catalytic" evidence="1">
    <location>
        <begin position="71"/>
        <end position="322"/>
    </location>
</feature>
<accession>A0AAV9B913</accession>
<proteinExistence type="predicted"/>
<dbReference type="Gene3D" id="3.90.1320.10">
    <property type="entry name" value="Outer-capsid protein sigma 3, large lobe"/>
    <property type="match status" value="1"/>
</dbReference>
<organism evidence="2 3">
    <name type="scientific">Acorus gramineus</name>
    <name type="common">Dwarf sweet flag</name>
    <dbReference type="NCBI Taxonomy" id="55184"/>
    <lineage>
        <taxon>Eukaryota</taxon>
        <taxon>Viridiplantae</taxon>
        <taxon>Streptophyta</taxon>
        <taxon>Embryophyta</taxon>
        <taxon>Tracheophyta</taxon>
        <taxon>Spermatophyta</taxon>
        <taxon>Magnoliopsida</taxon>
        <taxon>Liliopsida</taxon>
        <taxon>Acoraceae</taxon>
        <taxon>Acorus</taxon>
    </lineage>
</organism>
<comment type="caution">
    <text evidence="2">The sequence shown here is derived from an EMBL/GenBank/DDBJ whole genome shotgun (WGS) entry which is preliminary data.</text>
</comment>
<sequence length="323" mass="35386">MKPNPFSDEINHGSASSILLLKEELRNEKCPPGTVIIRRTTKEDLINAKQFFSNVIKVTSILSKNDPQDTSAPGSAHHHWATFIAQGEFYGAKGSPTVHGLPGLLPSQVSSAYIIVSNGYHDTFNAAHAGWSVNPSLYGDARSHLNIAWTTDGYHNTGCIDLTCPGFVQVHEHITPGFVFPQLSTYGGQQYGVPLSILKDQQSGNWWLRMGVDKTPIGYWPKSLFNELKNYADNIYWGGVAHAPSQLAGPPMGSGHFAGEGWDKAACFTEMQYMDKNNNFQTPRDVIKLYADSPSCYSVAKASDYDDKDGAAFFFGGPEGCQQ</sequence>
<evidence type="ECO:0000259" key="1">
    <source>
        <dbReference type="PROSITE" id="PS52045"/>
    </source>
</evidence>
<dbReference type="InterPro" id="IPR053168">
    <property type="entry name" value="Glutamic_endopeptidase"/>
</dbReference>
<dbReference type="InterPro" id="IPR004314">
    <property type="entry name" value="Neprosin"/>
</dbReference>
<dbReference type="AlphaFoldDB" id="A0AAV9B913"/>
<dbReference type="PROSITE" id="PS52045">
    <property type="entry name" value="NEPROSIN_PEP_CD"/>
    <property type="match status" value="1"/>
</dbReference>
<reference evidence="2" key="2">
    <citation type="submission" date="2023-06" db="EMBL/GenBank/DDBJ databases">
        <authorList>
            <person name="Ma L."/>
            <person name="Liu K.-W."/>
            <person name="Li Z."/>
            <person name="Hsiao Y.-Y."/>
            <person name="Qi Y."/>
            <person name="Fu T."/>
            <person name="Tang G."/>
            <person name="Zhang D."/>
            <person name="Sun W.-H."/>
            <person name="Liu D.-K."/>
            <person name="Li Y."/>
            <person name="Chen G.-Z."/>
            <person name="Liu X.-D."/>
            <person name="Liao X.-Y."/>
            <person name="Jiang Y.-T."/>
            <person name="Yu X."/>
            <person name="Hao Y."/>
            <person name="Huang J."/>
            <person name="Zhao X.-W."/>
            <person name="Ke S."/>
            <person name="Chen Y.-Y."/>
            <person name="Wu W.-L."/>
            <person name="Hsu J.-L."/>
            <person name="Lin Y.-F."/>
            <person name="Huang M.-D."/>
            <person name="Li C.-Y."/>
            <person name="Huang L."/>
            <person name="Wang Z.-W."/>
            <person name="Zhao X."/>
            <person name="Zhong W.-Y."/>
            <person name="Peng D.-H."/>
            <person name="Ahmad S."/>
            <person name="Lan S."/>
            <person name="Zhang J.-S."/>
            <person name="Tsai W.-C."/>
            <person name="Van De Peer Y."/>
            <person name="Liu Z.-J."/>
        </authorList>
    </citation>
    <scope>NUCLEOTIDE SEQUENCE</scope>
    <source>
        <strain evidence="2">SCP</strain>
        <tissue evidence="2">Leaves</tissue>
    </source>
</reference>
<reference evidence="2" key="1">
    <citation type="journal article" date="2023" name="Nat. Commun.">
        <title>Diploid and tetraploid genomes of Acorus and the evolution of monocots.</title>
        <authorList>
            <person name="Ma L."/>
            <person name="Liu K.W."/>
            <person name="Li Z."/>
            <person name="Hsiao Y.Y."/>
            <person name="Qi Y."/>
            <person name="Fu T."/>
            <person name="Tang G.D."/>
            <person name="Zhang D."/>
            <person name="Sun W.H."/>
            <person name="Liu D.K."/>
            <person name="Li Y."/>
            <person name="Chen G.Z."/>
            <person name="Liu X.D."/>
            <person name="Liao X.Y."/>
            <person name="Jiang Y.T."/>
            <person name="Yu X."/>
            <person name="Hao Y."/>
            <person name="Huang J."/>
            <person name="Zhao X.W."/>
            <person name="Ke S."/>
            <person name="Chen Y.Y."/>
            <person name="Wu W.L."/>
            <person name="Hsu J.L."/>
            <person name="Lin Y.F."/>
            <person name="Huang M.D."/>
            <person name="Li C.Y."/>
            <person name="Huang L."/>
            <person name="Wang Z.W."/>
            <person name="Zhao X."/>
            <person name="Zhong W.Y."/>
            <person name="Peng D.H."/>
            <person name="Ahmad S."/>
            <person name="Lan S."/>
            <person name="Zhang J.S."/>
            <person name="Tsai W.C."/>
            <person name="Van de Peer Y."/>
            <person name="Liu Z.J."/>
        </authorList>
    </citation>
    <scope>NUCLEOTIDE SEQUENCE</scope>
    <source>
        <strain evidence="2">SCP</strain>
    </source>
</reference>
<dbReference type="Pfam" id="PF03080">
    <property type="entry name" value="Neprosin"/>
    <property type="match status" value="1"/>
</dbReference>
<gene>
    <name evidence="2" type="ORF">QJS04_geneDACA012041</name>
</gene>
<evidence type="ECO:0000313" key="2">
    <source>
        <dbReference type="EMBL" id="KAK1272845.1"/>
    </source>
</evidence>
<name>A0AAV9B913_ACOGR</name>